<dbReference type="HOGENOM" id="CLU_1290027_0_0_1"/>
<evidence type="ECO:0000313" key="2">
    <source>
        <dbReference type="EMBL" id="EFP02634.1"/>
    </source>
</evidence>
<organism evidence="3">
    <name type="scientific">Caenorhabditis remanei</name>
    <name type="common">Caenorhabditis vulgaris</name>
    <dbReference type="NCBI Taxonomy" id="31234"/>
    <lineage>
        <taxon>Eukaryota</taxon>
        <taxon>Metazoa</taxon>
        <taxon>Ecdysozoa</taxon>
        <taxon>Nematoda</taxon>
        <taxon>Chromadorea</taxon>
        <taxon>Rhabditida</taxon>
        <taxon>Rhabditina</taxon>
        <taxon>Rhabditomorpha</taxon>
        <taxon>Rhabditoidea</taxon>
        <taxon>Rhabditidae</taxon>
        <taxon>Peloderinae</taxon>
        <taxon>Caenorhabditis</taxon>
    </lineage>
</organism>
<reference evidence="2" key="1">
    <citation type="submission" date="2007-07" db="EMBL/GenBank/DDBJ databases">
        <title>PCAP assembly of the Caenorhabditis remanei genome.</title>
        <authorList>
            <consortium name="The Caenorhabditis remanei Sequencing Consortium"/>
            <person name="Wilson R.K."/>
        </authorList>
    </citation>
    <scope>NUCLEOTIDE SEQUENCE [LARGE SCALE GENOMIC DNA]</scope>
    <source>
        <strain evidence="2">PB4641</strain>
    </source>
</reference>
<evidence type="ECO:0000313" key="3">
    <source>
        <dbReference type="Proteomes" id="UP000008281"/>
    </source>
</evidence>
<keyword evidence="3" id="KW-1185">Reference proteome</keyword>
<dbReference type="AlphaFoldDB" id="E3MIR4"/>
<feature type="region of interest" description="Disordered" evidence="1">
    <location>
        <begin position="192"/>
        <end position="214"/>
    </location>
</feature>
<dbReference type="InParanoid" id="E3MIR4"/>
<feature type="compositionally biased region" description="Acidic residues" evidence="1">
    <location>
        <begin position="204"/>
        <end position="214"/>
    </location>
</feature>
<evidence type="ECO:0000256" key="1">
    <source>
        <dbReference type="SAM" id="MobiDB-lite"/>
    </source>
</evidence>
<dbReference type="EMBL" id="DS268448">
    <property type="protein sequence ID" value="EFP02634.1"/>
    <property type="molecule type" value="Genomic_DNA"/>
</dbReference>
<sequence>MDKIRVNVPPLSTLGQLPLVGPSPTAESILPSALINQIYRGYTTVGNQGTNFERQLQSQRYSQLLLQQQRQYPLLQIQHVQEMLSRNPGILSTIHGMIQHQFLVAQQQAAQQAQQQQQNLPFYRFVVGQLDSLRTWIDRQMDVYRARFYGEGMRDEELHFETGDRHGFENEEADRNEFNEFWVNNPFPDVRASPMRDNSTPEFAADDAVEDMEV</sequence>
<protein>
    <submittedName>
        <fullName evidence="2">Uncharacterized protein</fullName>
    </submittedName>
</protein>
<accession>E3MIR4</accession>
<dbReference type="Proteomes" id="UP000008281">
    <property type="component" value="Unassembled WGS sequence"/>
</dbReference>
<proteinExistence type="predicted"/>
<gene>
    <name evidence="2" type="ORF">CRE_02434</name>
</gene>
<name>E3MIR4_CAERE</name>